<name>A0ABR1LB41_9PEZI</name>
<organism evidence="2 3">
    <name type="scientific">Phyllosticta citribraziliensis</name>
    <dbReference type="NCBI Taxonomy" id="989973"/>
    <lineage>
        <taxon>Eukaryota</taxon>
        <taxon>Fungi</taxon>
        <taxon>Dikarya</taxon>
        <taxon>Ascomycota</taxon>
        <taxon>Pezizomycotina</taxon>
        <taxon>Dothideomycetes</taxon>
        <taxon>Dothideomycetes incertae sedis</taxon>
        <taxon>Botryosphaeriales</taxon>
        <taxon>Phyllostictaceae</taxon>
        <taxon>Phyllosticta</taxon>
    </lineage>
</organism>
<evidence type="ECO:0000256" key="1">
    <source>
        <dbReference type="SAM" id="MobiDB-lite"/>
    </source>
</evidence>
<feature type="compositionally biased region" description="Acidic residues" evidence="1">
    <location>
        <begin position="25"/>
        <end position="34"/>
    </location>
</feature>
<accession>A0ABR1LB41</accession>
<protein>
    <submittedName>
        <fullName evidence="2">Uncharacterized protein</fullName>
    </submittedName>
</protein>
<feature type="region of interest" description="Disordered" evidence="1">
    <location>
        <begin position="1"/>
        <end position="38"/>
    </location>
</feature>
<gene>
    <name evidence="2" type="ORF">J3D65DRAFT_106842</name>
</gene>
<comment type="caution">
    <text evidence="2">The sequence shown here is derived from an EMBL/GenBank/DDBJ whole genome shotgun (WGS) entry which is preliminary data.</text>
</comment>
<dbReference type="EMBL" id="JBBPEH010000011">
    <property type="protein sequence ID" value="KAK7532453.1"/>
    <property type="molecule type" value="Genomic_DNA"/>
</dbReference>
<dbReference type="RefSeq" id="XP_066652121.1">
    <property type="nucleotide sequence ID" value="XM_066793692.1"/>
</dbReference>
<evidence type="ECO:0000313" key="2">
    <source>
        <dbReference type="EMBL" id="KAK7532453.1"/>
    </source>
</evidence>
<keyword evidence="3" id="KW-1185">Reference proteome</keyword>
<evidence type="ECO:0000313" key="3">
    <source>
        <dbReference type="Proteomes" id="UP001360953"/>
    </source>
</evidence>
<dbReference type="GeneID" id="92026598"/>
<proteinExistence type="predicted"/>
<reference evidence="2 3" key="1">
    <citation type="submission" date="2024-04" db="EMBL/GenBank/DDBJ databases">
        <title>Phyllosticta paracitricarpa is synonymous to the EU quarantine fungus P. citricarpa based on phylogenomic analyses.</title>
        <authorList>
            <consortium name="Lawrence Berkeley National Laboratory"/>
            <person name="Van ingen-buijs V.A."/>
            <person name="Van westerhoven A.C."/>
            <person name="Haridas S."/>
            <person name="Skiadas P."/>
            <person name="Martin F."/>
            <person name="Groenewald J.Z."/>
            <person name="Crous P.W."/>
            <person name="Seidl M.F."/>
        </authorList>
    </citation>
    <scope>NUCLEOTIDE SEQUENCE [LARGE SCALE GENOMIC DNA]</scope>
    <source>
        <strain evidence="2 3">CPC 17464</strain>
    </source>
</reference>
<sequence>MRGATGADGRTGLTHKGVAGREAGADSEDDEAAEAEAAAAAGEMAPVVVVVVAAADATVWSLALRPRNADKNFLTTPLRAGGGATTGNAVRSMVETSAALLSGLGARLEPSPGAARVASVSAPTIGLAVKAMVEWPPRWTKSVGALMTRGFWAPEPLFFLLKRPMALVVVTAFGGRSSRGRVGGCEGARRAAEDEAELEVMNSEYEPAIRSVEENLQRQGGVVRSWRARKQRRVSKVACGGLVLRKSLNCYFYIPDPQHPRPKKVTSSTCTSSGRLHAHLSSNIQVQ</sequence>
<dbReference type="Proteomes" id="UP001360953">
    <property type="component" value="Unassembled WGS sequence"/>
</dbReference>